<dbReference type="EMBL" id="BLAB01000001">
    <property type="protein sequence ID" value="GER92689.1"/>
    <property type="molecule type" value="Genomic_DNA"/>
</dbReference>
<reference evidence="1" key="1">
    <citation type="submission" date="2019-10" db="EMBL/GenBank/DDBJ databases">
        <title>Metagenomic sequencing of thiosulfate-disproportionating enrichment culture.</title>
        <authorList>
            <person name="Umezawa K."/>
            <person name="Kojima H."/>
            <person name="Fukui M."/>
        </authorList>
    </citation>
    <scope>NUCLEOTIDE SEQUENCE</scope>
    <source>
        <strain evidence="1">45J</strain>
    </source>
</reference>
<proteinExistence type="predicted"/>
<protein>
    <submittedName>
        <fullName evidence="1">Uncharacterized protein</fullName>
    </submittedName>
</protein>
<comment type="caution">
    <text evidence="1">The sequence shown here is derived from an EMBL/GenBank/DDBJ whole genome shotgun (WGS) entry which is preliminary data.</text>
</comment>
<gene>
    <name evidence="1" type="ORF">A45J_0407</name>
</gene>
<name>A0A5J4L313_9ZZZZ</name>
<dbReference type="AlphaFoldDB" id="A0A5J4L313"/>
<accession>A0A5J4L313</accession>
<sequence>MSCEACAEAEEIDGAVPDCRTEKGCLIPPLDEQGQRILEIRDRLITLHDIVDAGTILRLYDATKEDVEMMAIVEKELKMLREDNSEGKDGNAGKRVDE</sequence>
<organism evidence="1">
    <name type="scientific">hot springs metagenome</name>
    <dbReference type="NCBI Taxonomy" id="433727"/>
    <lineage>
        <taxon>unclassified sequences</taxon>
        <taxon>metagenomes</taxon>
        <taxon>ecological metagenomes</taxon>
    </lineage>
</organism>
<evidence type="ECO:0000313" key="1">
    <source>
        <dbReference type="EMBL" id="GER92689.1"/>
    </source>
</evidence>